<accession>A0A0C4EF67</accession>
<feature type="transmembrane region" description="Helical" evidence="7">
    <location>
        <begin position="97"/>
        <end position="124"/>
    </location>
</feature>
<reference evidence="9" key="5">
    <citation type="submission" date="2015-06" db="UniProtKB">
        <authorList>
            <consortium name="EnsemblFungi"/>
        </authorList>
    </citation>
    <scope>IDENTIFICATION</scope>
    <source>
        <strain evidence="9">ATCC 64411</strain>
    </source>
</reference>
<feature type="compositionally biased region" description="Polar residues" evidence="6">
    <location>
        <begin position="19"/>
        <end position="29"/>
    </location>
</feature>
<dbReference type="EMBL" id="GL876981">
    <property type="protein sequence ID" value="KLU92458.1"/>
    <property type="molecule type" value="Genomic_DNA"/>
</dbReference>
<dbReference type="Gene3D" id="1.20.1740.10">
    <property type="entry name" value="Amino acid/polyamine transporter I"/>
    <property type="match status" value="1"/>
</dbReference>
<name>A0A0C4EF67_MAGP6</name>
<reference evidence="8" key="3">
    <citation type="submission" date="2011-03" db="EMBL/GenBank/DDBJ databases">
        <title>Annotation of Magnaporthe poae ATCC 64411.</title>
        <authorList>
            <person name="Ma L.-J."/>
            <person name="Dead R."/>
            <person name="Young S.K."/>
            <person name="Zeng Q."/>
            <person name="Gargeya S."/>
            <person name="Fitzgerald M."/>
            <person name="Haas B."/>
            <person name="Abouelleil A."/>
            <person name="Alvarado L."/>
            <person name="Arachchi H.M."/>
            <person name="Berlin A."/>
            <person name="Brown A."/>
            <person name="Chapman S.B."/>
            <person name="Chen Z."/>
            <person name="Dunbar C."/>
            <person name="Freedman E."/>
            <person name="Gearin G."/>
            <person name="Gellesch M."/>
            <person name="Goldberg J."/>
            <person name="Griggs A."/>
            <person name="Gujja S."/>
            <person name="Heiman D."/>
            <person name="Howarth C."/>
            <person name="Larson L."/>
            <person name="Lui A."/>
            <person name="MacDonald P.J.P."/>
            <person name="Mehta T."/>
            <person name="Montmayeur A."/>
            <person name="Murphy C."/>
            <person name="Neiman D."/>
            <person name="Pearson M."/>
            <person name="Priest M."/>
            <person name="Roberts A."/>
            <person name="Saif S."/>
            <person name="Shea T."/>
            <person name="Shenoy N."/>
            <person name="Sisk P."/>
            <person name="Stolte C."/>
            <person name="Sykes S."/>
            <person name="Yandava C."/>
            <person name="Wortman J."/>
            <person name="Nusbaum C."/>
            <person name="Birren B."/>
        </authorList>
    </citation>
    <scope>NUCLEOTIDE SEQUENCE</scope>
    <source>
        <strain evidence="8">ATCC 64411</strain>
    </source>
</reference>
<dbReference type="PANTHER" id="PTHR45649">
    <property type="entry name" value="AMINO-ACID PERMEASE BAT1"/>
    <property type="match status" value="1"/>
</dbReference>
<feature type="region of interest" description="Disordered" evidence="6">
    <location>
        <begin position="19"/>
        <end position="38"/>
    </location>
</feature>
<feature type="transmembrane region" description="Helical" evidence="7">
    <location>
        <begin position="330"/>
        <end position="354"/>
    </location>
</feature>
<dbReference type="AlphaFoldDB" id="A0A0C4EF67"/>
<dbReference type="EnsemblFungi" id="MAPG_11402T0">
    <property type="protein sequence ID" value="MAPG_11402T0"/>
    <property type="gene ID" value="MAPG_11402"/>
</dbReference>
<keyword evidence="3 7" id="KW-0812">Transmembrane</keyword>
<protein>
    <recommendedName>
        <fullName evidence="11">Choline transporter</fullName>
    </recommendedName>
</protein>
<feature type="transmembrane region" description="Helical" evidence="7">
    <location>
        <begin position="295"/>
        <end position="318"/>
    </location>
</feature>
<keyword evidence="2" id="KW-0813">Transport</keyword>
<sequence length="364" mass="38735">MPPSNGNRKDLQTVFGLQLNTDGGSQSTYGGREPVNRLPPDFLTPIETRPRNYLHSDGASTRGILGGSRDGNDNPAPQDAHLSRLGLEVQARRDMGILGAVAAGWNICNSWAAAMATMAISASLGGPTTLIYGIMVVFVLAGSSALSMAEIASAYPTAGGQYHWTSILAGPGSVSKPLSYVCGALNMFGWIATSAGFLAPLSDMIRALAGFLNPDYVAHGWHTFLIFQTCNVAFTAYNIFLMKRTPWIHQLGFVISIVSFLTILTTCLAESNPKQSSELVWTTWVNRSGWSSDGLVFLMGLVNSNFIYSGLDGAIHLAEECTNPAVAVPAALISTVVIGFVTALAFTVAMIYSYNDLDKVLAAP</sequence>
<feature type="transmembrane region" description="Helical" evidence="7">
    <location>
        <begin position="219"/>
        <end position="239"/>
    </location>
</feature>
<evidence type="ECO:0000313" key="10">
    <source>
        <dbReference type="Proteomes" id="UP000011715"/>
    </source>
</evidence>
<gene>
    <name evidence="8" type="ORF">MAPG_11402</name>
</gene>
<evidence type="ECO:0000256" key="2">
    <source>
        <dbReference type="ARBA" id="ARBA00022448"/>
    </source>
</evidence>
<keyword evidence="10" id="KW-1185">Reference proteome</keyword>
<dbReference type="eggNOG" id="KOG1289">
    <property type="taxonomic scope" value="Eukaryota"/>
</dbReference>
<evidence type="ECO:0000313" key="8">
    <source>
        <dbReference type="EMBL" id="KLU92458.1"/>
    </source>
</evidence>
<comment type="subcellular location">
    <subcellularLocation>
        <location evidence="1">Membrane</location>
        <topology evidence="1">Multi-pass membrane protein</topology>
    </subcellularLocation>
</comment>
<dbReference type="OMA" id="CEDARNM"/>
<evidence type="ECO:0000256" key="7">
    <source>
        <dbReference type="SAM" id="Phobius"/>
    </source>
</evidence>
<evidence type="ECO:0008006" key="11">
    <source>
        <dbReference type="Google" id="ProtNLM"/>
    </source>
</evidence>
<reference evidence="10" key="2">
    <citation type="submission" date="2010-05" db="EMBL/GenBank/DDBJ databases">
        <title>The genome sequence of Magnaporthe poae strain ATCC 64411.</title>
        <authorList>
            <person name="Ma L.-J."/>
            <person name="Dead R."/>
            <person name="Young S."/>
            <person name="Zeng Q."/>
            <person name="Koehrsen M."/>
            <person name="Alvarado L."/>
            <person name="Berlin A."/>
            <person name="Chapman S.B."/>
            <person name="Chen Z."/>
            <person name="Freedman E."/>
            <person name="Gellesch M."/>
            <person name="Goldberg J."/>
            <person name="Griggs A."/>
            <person name="Gujja S."/>
            <person name="Heilman E.R."/>
            <person name="Heiman D."/>
            <person name="Hepburn T."/>
            <person name="Howarth C."/>
            <person name="Jen D."/>
            <person name="Larson L."/>
            <person name="Mehta T."/>
            <person name="Neiman D."/>
            <person name="Pearson M."/>
            <person name="Roberts A."/>
            <person name="Saif S."/>
            <person name="Shea T."/>
            <person name="Shenoy N."/>
            <person name="Sisk P."/>
            <person name="Stolte C."/>
            <person name="Sykes S."/>
            <person name="Walk T."/>
            <person name="White J."/>
            <person name="Yandava C."/>
            <person name="Haas B."/>
            <person name="Nusbaum C."/>
            <person name="Birren B."/>
        </authorList>
    </citation>
    <scope>NUCLEOTIDE SEQUENCE [LARGE SCALE GENOMIC DNA]</scope>
    <source>
        <strain evidence="10">ATCC 64411 / 73-15</strain>
    </source>
</reference>
<evidence type="ECO:0000256" key="1">
    <source>
        <dbReference type="ARBA" id="ARBA00004141"/>
    </source>
</evidence>
<feature type="transmembrane region" description="Helical" evidence="7">
    <location>
        <begin position="178"/>
        <end position="199"/>
    </location>
</feature>
<evidence type="ECO:0000256" key="3">
    <source>
        <dbReference type="ARBA" id="ARBA00022692"/>
    </source>
</evidence>
<dbReference type="PANTHER" id="PTHR45649:SF19">
    <property type="entry name" value="TRANSPORTER, PUTATIVE (EUROFUNG)-RELATED"/>
    <property type="match status" value="1"/>
</dbReference>
<dbReference type="Pfam" id="PF13520">
    <property type="entry name" value="AA_permease_2"/>
    <property type="match status" value="1"/>
</dbReference>
<evidence type="ECO:0000313" key="9">
    <source>
        <dbReference type="EnsemblFungi" id="MAPG_11402T0"/>
    </source>
</evidence>
<dbReference type="GO" id="GO:0016020">
    <property type="term" value="C:membrane"/>
    <property type="evidence" value="ECO:0007669"/>
    <property type="project" value="UniProtKB-SubCell"/>
</dbReference>
<feature type="transmembrane region" description="Helical" evidence="7">
    <location>
        <begin position="130"/>
        <end position="157"/>
    </location>
</feature>
<evidence type="ECO:0000256" key="4">
    <source>
        <dbReference type="ARBA" id="ARBA00022989"/>
    </source>
</evidence>
<dbReference type="EMBL" id="ADBL01002812">
    <property type="status" value="NOT_ANNOTATED_CDS"/>
    <property type="molecule type" value="Genomic_DNA"/>
</dbReference>
<evidence type="ECO:0000256" key="6">
    <source>
        <dbReference type="SAM" id="MobiDB-lite"/>
    </source>
</evidence>
<feature type="transmembrane region" description="Helical" evidence="7">
    <location>
        <begin position="251"/>
        <end position="271"/>
    </location>
</feature>
<proteinExistence type="predicted"/>
<dbReference type="OrthoDB" id="4476201at2759"/>
<reference evidence="8" key="1">
    <citation type="submission" date="2010-05" db="EMBL/GenBank/DDBJ databases">
        <title>The Genome Sequence of Magnaporthe poae strain ATCC 64411.</title>
        <authorList>
            <consortium name="The Broad Institute Genome Sequencing Platform"/>
            <consortium name="Broad Institute Genome Sequencing Center for Infectious Disease"/>
            <person name="Ma L.-J."/>
            <person name="Dead R."/>
            <person name="Young S."/>
            <person name="Zeng Q."/>
            <person name="Koehrsen M."/>
            <person name="Alvarado L."/>
            <person name="Berlin A."/>
            <person name="Chapman S.B."/>
            <person name="Chen Z."/>
            <person name="Freedman E."/>
            <person name="Gellesch M."/>
            <person name="Goldberg J."/>
            <person name="Griggs A."/>
            <person name="Gujja S."/>
            <person name="Heilman E.R."/>
            <person name="Heiman D."/>
            <person name="Hepburn T."/>
            <person name="Howarth C."/>
            <person name="Jen D."/>
            <person name="Larson L."/>
            <person name="Mehta T."/>
            <person name="Neiman D."/>
            <person name="Pearson M."/>
            <person name="Roberts A."/>
            <person name="Saif S."/>
            <person name="Shea T."/>
            <person name="Shenoy N."/>
            <person name="Sisk P."/>
            <person name="Stolte C."/>
            <person name="Sykes S."/>
            <person name="Walk T."/>
            <person name="White J."/>
            <person name="Yandava C."/>
            <person name="Haas B."/>
            <person name="Nusbaum C."/>
            <person name="Birren B."/>
        </authorList>
    </citation>
    <scope>NUCLEOTIDE SEQUENCE</scope>
    <source>
        <strain evidence="8">ATCC 64411</strain>
    </source>
</reference>
<dbReference type="InterPro" id="IPR002293">
    <property type="entry name" value="AA/rel_permease1"/>
</dbReference>
<dbReference type="STRING" id="644358.A0A0C4EF67"/>
<dbReference type="VEuPathDB" id="FungiDB:MAPG_11402"/>
<evidence type="ECO:0000256" key="5">
    <source>
        <dbReference type="ARBA" id="ARBA00023136"/>
    </source>
</evidence>
<reference evidence="9" key="4">
    <citation type="journal article" date="2015" name="G3 (Bethesda)">
        <title>Genome sequences of three phytopathogenic species of the Magnaporthaceae family of fungi.</title>
        <authorList>
            <person name="Okagaki L.H."/>
            <person name="Nunes C.C."/>
            <person name="Sailsbery J."/>
            <person name="Clay B."/>
            <person name="Brown D."/>
            <person name="John T."/>
            <person name="Oh Y."/>
            <person name="Young N."/>
            <person name="Fitzgerald M."/>
            <person name="Haas B.J."/>
            <person name="Zeng Q."/>
            <person name="Young S."/>
            <person name="Adiconis X."/>
            <person name="Fan L."/>
            <person name="Levin J.Z."/>
            <person name="Mitchell T.K."/>
            <person name="Okubara P.A."/>
            <person name="Farman M.L."/>
            <person name="Kohn L.M."/>
            <person name="Birren B."/>
            <person name="Ma L.-J."/>
            <person name="Dean R.A."/>
        </authorList>
    </citation>
    <scope>NUCLEOTIDE SEQUENCE</scope>
    <source>
        <strain evidence="9">ATCC 64411 / 73-15</strain>
    </source>
</reference>
<keyword evidence="5 7" id="KW-0472">Membrane</keyword>
<dbReference type="Proteomes" id="UP000011715">
    <property type="component" value="Unassembled WGS sequence"/>
</dbReference>
<keyword evidence="4 7" id="KW-1133">Transmembrane helix</keyword>
<feature type="region of interest" description="Disordered" evidence="6">
    <location>
        <begin position="47"/>
        <end position="80"/>
    </location>
</feature>
<organism evidence="9 10">
    <name type="scientific">Magnaporthiopsis poae (strain ATCC 64411 / 73-15)</name>
    <name type="common">Kentucky bluegrass fungus</name>
    <name type="synonym">Magnaporthe poae</name>
    <dbReference type="NCBI Taxonomy" id="644358"/>
    <lineage>
        <taxon>Eukaryota</taxon>
        <taxon>Fungi</taxon>
        <taxon>Dikarya</taxon>
        <taxon>Ascomycota</taxon>
        <taxon>Pezizomycotina</taxon>
        <taxon>Sordariomycetes</taxon>
        <taxon>Sordariomycetidae</taxon>
        <taxon>Magnaporthales</taxon>
        <taxon>Magnaporthaceae</taxon>
        <taxon>Magnaporthiopsis</taxon>
    </lineage>
</organism>
<dbReference type="GO" id="GO:0022857">
    <property type="term" value="F:transmembrane transporter activity"/>
    <property type="evidence" value="ECO:0007669"/>
    <property type="project" value="InterPro"/>
</dbReference>